<feature type="compositionally biased region" description="Low complexity" evidence="9">
    <location>
        <begin position="216"/>
        <end position="236"/>
    </location>
</feature>
<feature type="compositionally biased region" description="Basic and acidic residues" evidence="9">
    <location>
        <begin position="321"/>
        <end position="335"/>
    </location>
</feature>
<dbReference type="Proteomes" id="UP000184267">
    <property type="component" value="Unassembled WGS sequence"/>
</dbReference>
<evidence type="ECO:0000256" key="7">
    <source>
        <dbReference type="ARBA" id="ARBA00023242"/>
    </source>
</evidence>
<dbReference type="GO" id="GO:0005634">
    <property type="term" value="C:nucleus"/>
    <property type="evidence" value="ECO:0007669"/>
    <property type="project" value="UniProtKB-SubCell"/>
</dbReference>
<feature type="compositionally biased region" description="Acidic residues" evidence="9">
    <location>
        <begin position="464"/>
        <end position="479"/>
    </location>
</feature>
<protein>
    <recommendedName>
        <fullName evidence="3">CST complex subunit STN1</fullName>
    </recommendedName>
    <alternativeName>
        <fullName evidence="8">Suppressor of cdc thirteen homolog</fullName>
    </alternativeName>
</protein>
<evidence type="ECO:0000313" key="10">
    <source>
        <dbReference type="EMBL" id="OJT14273.1"/>
    </source>
</evidence>
<feature type="region of interest" description="Disordered" evidence="9">
    <location>
        <begin position="52"/>
        <end position="108"/>
    </location>
</feature>
<dbReference type="EMBL" id="MNAD01000308">
    <property type="protein sequence ID" value="OJT14273.1"/>
    <property type="molecule type" value="Genomic_DNA"/>
</dbReference>
<reference evidence="10 11" key="1">
    <citation type="submission" date="2016-10" db="EMBL/GenBank/DDBJ databases">
        <title>Genome sequence of the basidiomycete white-rot fungus Trametes pubescens.</title>
        <authorList>
            <person name="Makela M.R."/>
            <person name="Granchi Z."/>
            <person name="Peng M."/>
            <person name="De Vries R.P."/>
            <person name="Grigoriev I."/>
            <person name="Riley R."/>
            <person name="Hilden K."/>
        </authorList>
    </citation>
    <scope>NUCLEOTIDE SEQUENCE [LARGE SCALE GENOMIC DNA]</scope>
    <source>
        <strain evidence="10 11">FBCC735</strain>
    </source>
</reference>
<evidence type="ECO:0000256" key="8">
    <source>
        <dbReference type="ARBA" id="ARBA00030039"/>
    </source>
</evidence>
<dbReference type="PANTHER" id="PTHR13989:SF33">
    <property type="entry name" value="CST COMPLEX SUBUNIT STN1"/>
    <property type="match status" value="1"/>
</dbReference>
<organism evidence="10 11">
    <name type="scientific">Trametes pubescens</name>
    <name type="common">White-rot fungus</name>
    <dbReference type="NCBI Taxonomy" id="154538"/>
    <lineage>
        <taxon>Eukaryota</taxon>
        <taxon>Fungi</taxon>
        <taxon>Dikarya</taxon>
        <taxon>Basidiomycota</taxon>
        <taxon>Agaricomycotina</taxon>
        <taxon>Agaricomycetes</taxon>
        <taxon>Polyporales</taxon>
        <taxon>Polyporaceae</taxon>
        <taxon>Trametes</taxon>
    </lineage>
</organism>
<feature type="region of interest" description="Disordered" evidence="9">
    <location>
        <begin position="321"/>
        <end position="375"/>
    </location>
</feature>
<keyword evidence="7" id="KW-0539">Nucleus</keyword>
<dbReference type="SUPFAM" id="SSF50249">
    <property type="entry name" value="Nucleic acid-binding proteins"/>
    <property type="match status" value="1"/>
</dbReference>
<evidence type="ECO:0000313" key="11">
    <source>
        <dbReference type="Proteomes" id="UP000184267"/>
    </source>
</evidence>
<comment type="subcellular location">
    <subcellularLocation>
        <location evidence="2">Chromosome</location>
        <location evidence="2">Telomere</location>
    </subcellularLocation>
    <subcellularLocation>
        <location evidence="1">Nucleus</location>
    </subcellularLocation>
</comment>
<evidence type="ECO:0000256" key="1">
    <source>
        <dbReference type="ARBA" id="ARBA00004123"/>
    </source>
</evidence>
<comment type="caution">
    <text evidence="10">The sequence shown here is derived from an EMBL/GenBank/DDBJ whole genome shotgun (WGS) entry which is preliminary data.</text>
</comment>
<dbReference type="OMA" id="WEWILTS"/>
<feature type="compositionally biased region" description="Low complexity" evidence="9">
    <location>
        <begin position="438"/>
        <end position="459"/>
    </location>
</feature>
<dbReference type="AlphaFoldDB" id="A0A1M2W399"/>
<dbReference type="InterPro" id="IPR040260">
    <property type="entry name" value="RFA2-like"/>
</dbReference>
<dbReference type="STRING" id="154538.A0A1M2W399"/>
<feature type="compositionally biased region" description="Low complexity" evidence="9">
    <location>
        <begin position="86"/>
        <end position="97"/>
    </location>
</feature>
<keyword evidence="11" id="KW-1185">Reference proteome</keyword>
<keyword evidence="6" id="KW-0238">DNA-binding</keyword>
<proteinExistence type="predicted"/>
<evidence type="ECO:0000256" key="6">
    <source>
        <dbReference type="ARBA" id="ARBA00023125"/>
    </source>
</evidence>
<dbReference type="GO" id="GO:0003677">
    <property type="term" value="F:DNA binding"/>
    <property type="evidence" value="ECO:0007669"/>
    <property type="project" value="UniProtKB-KW"/>
</dbReference>
<evidence type="ECO:0000256" key="4">
    <source>
        <dbReference type="ARBA" id="ARBA00022454"/>
    </source>
</evidence>
<keyword evidence="5" id="KW-0779">Telomere</keyword>
<evidence type="ECO:0000256" key="3">
    <source>
        <dbReference type="ARBA" id="ARBA00017411"/>
    </source>
</evidence>
<keyword evidence="4" id="KW-0158">Chromosome</keyword>
<dbReference type="InterPro" id="IPR012340">
    <property type="entry name" value="NA-bd_OB-fold"/>
</dbReference>
<feature type="region of interest" description="Disordered" evidence="9">
    <location>
        <begin position="438"/>
        <end position="479"/>
    </location>
</feature>
<sequence length="595" mass="63711">MEFFWIGRIPCRTVRLVGLVVGVQVWEKRTVYTIDDGTAVIDCAHAHAQIVPPSPVKPKSKDVAPSGHRSKVAGPSFADYLPPPRATTSTSAASTRRTVVEPPPPPKPVARIGQSVRVVGRVISRYDTRMLLVDDISRCASYNEEPAHWLAVSELHRTTYHPKETLPPFVPPPIPSASTYTSQFYAAKQPGSPSKHGNEHVTQEPGTPASVRSSIASTNTSPSTVASASSPVSGASDKPPANRGRSARTADATPRPSRLRPFNADKASSSSMASDADTDTEDESDDPGENDDQVYGYTLSHLRRVPELSLLARRVVHAEAHRRAKEERKKAKADTECSQSRSKPKSSSTHASTSTSASASTAPKGGSKETDLTDPKAAAAATKRLFRQAIRTLFQDGSIVLWDGPIRPLPAPALDPLIPSSFSSALWKANASTASSASASASASMSASTTASSSRTSRSFPAYDEWDEDAPLSDPEPSEEAYVPLTPVYFARVLERAIATLVAEASAAPAVSGDATPKPAQRKAPSLIERLRAQEAGTGADTRAGPTAAELLAWLRTSDERWARVGLWSVEEALEWGRREGRLWCVGKGRWEVCG</sequence>
<dbReference type="Gene3D" id="2.40.50.140">
    <property type="entry name" value="Nucleic acid-binding proteins"/>
    <property type="match status" value="1"/>
</dbReference>
<feature type="compositionally biased region" description="Acidic residues" evidence="9">
    <location>
        <begin position="276"/>
        <end position="292"/>
    </location>
</feature>
<feature type="compositionally biased region" description="Low complexity" evidence="9">
    <location>
        <begin position="264"/>
        <end position="275"/>
    </location>
</feature>
<name>A0A1M2W399_TRAPU</name>
<accession>A0A1M2W399</accession>
<feature type="compositionally biased region" description="Low complexity" evidence="9">
    <location>
        <begin position="338"/>
        <end position="365"/>
    </location>
</feature>
<dbReference type="PANTHER" id="PTHR13989">
    <property type="entry name" value="REPLICATION PROTEIN A-RELATED"/>
    <property type="match status" value="1"/>
</dbReference>
<dbReference type="GO" id="GO:0000781">
    <property type="term" value="C:chromosome, telomeric region"/>
    <property type="evidence" value="ECO:0007669"/>
    <property type="project" value="UniProtKB-SubCell"/>
</dbReference>
<dbReference type="OrthoDB" id="77828at2759"/>
<gene>
    <name evidence="10" type="ORF">TRAPUB_9133</name>
</gene>
<evidence type="ECO:0000256" key="9">
    <source>
        <dbReference type="SAM" id="MobiDB-lite"/>
    </source>
</evidence>
<feature type="region of interest" description="Disordered" evidence="9">
    <location>
        <begin position="187"/>
        <end position="294"/>
    </location>
</feature>
<evidence type="ECO:0000256" key="5">
    <source>
        <dbReference type="ARBA" id="ARBA00022895"/>
    </source>
</evidence>
<evidence type="ECO:0000256" key="2">
    <source>
        <dbReference type="ARBA" id="ARBA00004574"/>
    </source>
</evidence>